<comment type="caution">
    <text evidence="2">The sequence shown here is derived from an EMBL/GenBank/DDBJ whole genome shotgun (WGS) entry which is preliminary data.</text>
</comment>
<gene>
    <name evidence="2" type="ORF">CVO77_18010</name>
</gene>
<sequence length="250" mass="25513">MIARGKWLIAGLMVAAAVPLAGCRDNPAAKADLKPIDDGLTDGDPAVKGALEDKIMVDPRLTGQANRNAAAPGNQPVGGGVPGIAAGKAATAAEAAAALAAGKLLAAPKALPFEEGCNGDCAAKRPVTIGALARDQQKGSCDAKLTYGNAWADRLPTAFKVYPRATLREAAGVAGGKCNIRVVNFQTAASIQGVLDYYHTLAVHAGYTSDHRVRGNEHMLGGTKGDLAFVIFARRDGGMTDVDLVASGGK</sequence>
<evidence type="ECO:0000313" key="2">
    <source>
        <dbReference type="EMBL" id="PQM26873.1"/>
    </source>
</evidence>
<dbReference type="EMBL" id="PHFW01000003">
    <property type="protein sequence ID" value="PQM26873.1"/>
    <property type="molecule type" value="Genomic_DNA"/>
</dbReference>
<evidence type="ECO:0000313" key="3">
    <source>
        <dbReference type="Proteomes" id="UP000238954"/>
    </source>
</evidence>
<protein>
    <submittedName>
        <fullName evidence="2">Uncharacterized protein</fullName>
    </submittedName>
</protein>
<name>A0A2S8B3E8_9SPHN</name>
<dbReference type="OrthoDB" id="7405225at2"/>
<feature type="chain" id="PRO_5015516096" evidence="1">
    <location>
        <begin position="22"/>
        <end position="250"/>
    </location>
</feature>
<evidence type="ECO:0000256" key="1">
    <source>
        <dbReference type="SAM" id="SignalP"/>
    </source>
</evidence>
<dbReference type="RefSeq" id="WP_106000244.1">
    <property type="nucleotide sequence ID" value="NZ_CM009578.1"/>
</dbReference>
<accession>A0A2S8B3E8</accession>
<feature type="signal peptide" evidence="1">
    <location>
        <begin position="1"/>
        <end position="21"/>
    </location>
</feature>
<reference evidence="3" key="1">
    <citation type="submission" date="2017-11" db="EMBL/GenBank/DDBJ databases">
        <title>The complete genome sequence of Sphingopyxis pomeranensis sp. nov. strain WS5A3p.</title>
        <authorList>
            <person name="Kaminski M.A."/>
        </authorList>
    </citation>
    <scope>NUCLEOTIDE SEQUENCE [LARGE SCALE GENOMIC DNA]</scope>
    <source>
        <strain evidence="3">WS5A3p</strain>
    </source>
</reference>
<keyword evidence="1" id="KW-0732">Signal</keyword>
<organism evidence="2 3">
    <name type="scientific">Sphingopyxis lindanitolerans</name>
    <dbReference type="NCBI Taxonomy" id="2054227"/>
    <lineage>
        <taxon>Bacteria</taxon>
        <taxon>Pseudomonadati</taxon>
        <taxon>Pseudomonadota</taxon>
        <taxon>Alphaproteobacteria</taxon>
        <taxon>Sphingomonadales</taxon>
        <taxon>Sphingomonadaceae</taxon>
        <taxon>Sphingopyxis</taxon>
    </lineage>
</organism>
<keyword evidence="3" id="KW-1185">Reference proteome</keyword>
<dbReference type="AlphaFoldDB" id="A0A2S8B3E8"/>
<proteinExistence type="predicted"/>
<dbReference type="Proteomes" id="UP000238954">
    <property type="component" value="Chromosome"/>
</dbReference>